<dbReference type="InterPro" id="IPR023286">
    <property type="entry name" value="ABATE_dom_sf"/>
</dbReference>
<evidence type="ECO:0000259" key="1">
    <source>
        <dbReference type="Pfam" id="PF11706"/>
    </source>
</evidence>
<dbReference type="Pfam" id="PF11706">
    <property type="entry name" value="zf-CGNR"/>
    <property type="match status" value="1"/>
</dbReference>
<feature type="domain" description="Zinc finger CGNR" evidence="1">
    <location>
        <begin position="127"/>
        <end position="170"/>
    </location>
</feature>
<gene>
    <name evidence="2" type="ORF">G5C65_23670</name>
</gene>
<sequence length="174" mass="18774">MTDRSAPESLRLVQELVNTLDVETGEDALDTREGLARFGVSARERGELRELRELLRAACLAHAGTPIPPGAGHALARHLGRAWLALDVGRDGDAALRPAEGLDGVAELTARIAAGVAVAAVDGSWRRLKACAAGDCQWVYYDRSPAGRSRWCTMAVCGSRAKMRGYRARRRPRG</sequence>
<dbReference type="AlphaFoldDB" id="A0A6G4X370"/>
<dbReference type="InterPro" id="IPR021005">
    <property type="entry name" value="Znf_CGNR"/>
</dbReference>
<reference evidence="2 3" key="1">
    <citation type="submission" date="2020-02" db="EMBL/GenBank/DDBJ databases">
        <title>Whole-genome analyses of novel actinobacteria.</title>
        <authorList>
            <person name="Sahin N."/>
            <person name="Tatar D."/>
        </authorList>
    </citation>
    <scope>NUCLEOTIDE SEQUENCE [LARGE SCALE GENOMIC DNA]</scope>
    <source>
        <strain evidence="2 3">SB3404</strain>
    </source>
</reference>
<dbReference type="RefSeq" id="WP_165300935.1">
    <property type="nucleotide sequence ID" value="NZ_JAAKZZ010000286.1"/>
</dbReference>
<organism evidence="2 3">
    <name type="scientific">Streptomyces boncukensis</name>
    <dbReference type="NCBI Taxonomy" id="2711219"/>
    <lineage>
        <taxon>Bacteria</taxon>
        <taxon>Bacillati</taxon>
        <taxon>Actinomycetota</taxon>
        <taxon>Actinomycetes</taxon>
        <taxon>Kitasatosporales</taxon>
        <taxon>Streptomycetaceae</taxon>
        <taxon>Streptomyces</taxon>
    </lineage>
</organism>
<dbReference type="SUPFAM" id="SSF160904">
    <property type="entry name" value="Jann2411-like"/>
    <property type="match status" value="1"/>
</dbReference>
<dbReference type="PANTHER" id="PTHR35525">
    <property type="entry name" value="BLL6575 PROTEIN"/>
    <property type="match status" value="1"/>
</dbReference>
<protein>
    <submittedName>
        <fullName evidence="2">CGNR zinc finger domain-containing protein</fullName>
    </submittedName>
</protein>
<evidence type="ECO:0000313" key="2">
    <source>
        <dbReference type="EMBL" id="NGO71297.1"/>
    </source>
</evidence>
<proteinExistence type="predicted"/>
<dbReference type="EMBL" id="JAAKZZ010000286">
    <property type="protein sequence ID" value="NGO71297.1"/>
    <property type="molecule type" value="Genomic_DNA"/>
</dbReference>
<comment type="caution">
    <text evidence="2">The sequence shown here is derived from an EMBL/GenBank/DDBJ whole genome shotgun (WGS) entry which is preliminary data.</text>
</comment>
<dbReference type="InterPro" id="IPR010852">
    <property type="entry name" value="ABATE"/>
</dbReference>
<accession>A0A6G4X370</accession>
<evidence type="ECO:0000313" key="3">
    <source>
        <dbReference type="Proteomes" id="UP000477722"/>
    </source>
</evidence>
<dbReference type="Proteomes" id="UP000477722">
    <property type="component" value="Unassembled WGS sequence"/>
</dbReference>
<dbReference type="Gene3D" id="1.10.3300.10">
    <property type="entry name" value="Jann2411-like domain"/>
    <property type="match status" value="1"/>
</dbReference>
<name>A0A6G4X370_9ACTN</name>
<dbReference type="PANTHER" id="PTHR35525:SF3">
    <property type="entry name" value="BLL6575 PROTEIN"/>
    <property type="match status" value="1"/>
</dbReference>
<keyword evidence="3" id="KW-1185">Reference proteome</keyword>